<accession>A0A0B7BV88</accession>
<proteinExistence type="predicted"/>
<dbReference type="AlphaFoldDB" id="A0A0B7BV88"/>
<organism evidence="1">
    <name type="scientific">Arion vulgaris</name>
    <dbReference type="NCBI Taxonomy" id="1028688"/>
    <lineage>
        <taxon>Eukaryota</taxon>
        <taxon>Metazoa</taxon>
        <taxon>Spiralia</taxon>
        <taxon>Lophotrochozoa</taxon>
        <taxon>Mollusca</taxon>
        <taxon>Gastropoda</taxon>
        <taxon>Heterobranchia</taxon>
        <taxon>Euthyneura</taxon>
        <taxon>Panpulmonata</taxon>
        <taxon>Eupulmonata</taxon>
        <taxon>Stylommatophora</taxon>
        <taxon>Helicina</taxon>
        <taxon>Arionoidea</taxon>
        <taxon>Arionidae</taxon>
        <taxon>Arion</taxon>
    </lineage>
</organism>
<dbReference type="EMBL" id="HACG01050254">
    <property type="protein sequence ID" value="CEK97119.1"/>
    <property type="molecule type" value="Transcribed_RNA"/>
</dbReference>
<name>A0A0B7BV88_9EUPU</name>
<reference evidence="1" key="1">
    <citation type="submission" date="2014-12" db="EMBL/GenBank/DDBJ databases">
        <title>Insight into the proteome of Arion vulgaris.</title>
        <authorList>
            <person name="Aradska J."/>
            <person name="Bulat T."/>
            <person name="Smidak R."/>
            <person name="Sarate P."/>
            <person name="Gangsoo J."/>
            <person name="Sialana F."/>
            <person name="Bilban M."/>
            <person name="Lubec G."/>
        </authorList>
    </citation>
    <scope>NUCLEOTIDE SEQUENCE</scope>
    <source>
        <tissue evidence="1">Skin</tissue>
    </source>
</reference>
<protein>
    <submittedName>
        <fullName evidence="1">Uncharacterized protein</fullName>
    </submittedName>
</protein>
<gene>
    <name evidence="1" type="primary">ORF214696</name>
</gene>
<evidence type="ECO:0000313" key="1">
    <source>
        <dbReference type="EMBL" id="CEK97119.1"/>
    </source>
</evidence>
<sequence>EGTSVLITEVQTSDFNVEEYVGEEGVTNKYVTEDKQYESEEEASTICETVGFPKSMIELSMSDDTDYDTDLAEADDEDEDETISNYKSVCEQLGQAPVEYFLRHMQDRN</sequence>
<feature type="non-terminal residue" evidence="1">
    <location>
        <position position="1"/>
    </location>
</feature>
<feature type="non-terminal residue" evidence="1">
    <location>
        <position position="109"/>
    </location>
</feature>